<evidence type="ECO:0000313" key="3">
    <source>
        <dbReference type="EMBL" id="MDH2173803.1"/>
    </source>
</evidence>
<dbReference type="EMBL" id="JAOCLH010000041">
    <property type="protein sequence ID" value="MDH2173803.1"/>
    <property type="molecule type" value="Genomic_DNA"/>
</dbReference>
<accession>A0AA43BJ16</accession>
<dbReference type="SUPFAM" id="SSF52540">
    <property type="entry name" value="P-loop containing nucleoside triphosphate hydrolases"/>
    <property type="match status" value="1"/>
</dbReference>
<feature type="domain" description="Dynamin N-terminal" evidence="2">
    <location>
        <begin position="53"/>
        <end position="254"/>
    </location>
</feature>
<name>A0AA43BJ16_ACIJO</name>
<sequence length="698" mass="80724">MTIQQHLEKLNQLSKQLQPWQGRFNEIQDILSLKKPLLEQVERFNQEEQTLNIAIMGQVKAGKSSFLNALLFNGKPVLPTAATPKTANLTRISYGEKPVLEVEYYTAEEWQDLEQLAQQQGDYDQIKVAKELTTMVKQSGLDVTQVLQQQKQLIEANSLDELMQVLDSYAGNSGQYTPLVKMTRLYLPNEELKGFDIIDTPGMNDPVLSRTEKTKEEMKRCDVVFFLSRASQFLDQSDIELLSSQLPQGGVQKMVLVAAQYDSVIIDDGFNRDSLAECETNVQKRVNRRAETELGKLAEQREQAGRPQVAELLRSLTKPILSSTFAYGFSHWEQSQWDNAMQHTYKELQSLGEEWGDYQFTQADWERIGNFKTLSQEYEQARQNKVQLLEQKKEELLPKAQENLTDKVQALNAMIDQRIHTLNTQDIQQLEQQQKKCEQQIQRISGKLENLINQQINKLQSTTQDITRDLQKGIQQYSQITTHTGTETEERSYEVSTSKWYNPFSWGSTETRYRSYTTTYEYLNASDAVEQVSQYARDCTVDIQYHFNDLVRPSQLKLELRKALVDELNTSSQNFDPKQFKNTLDRVINQLDLPELDLDIGNPSELISRNFNGQVRSSSDIQQLKQQLNQSLQKIFEMLSQRFKTSSQDLQHSLEQTRDSLMQTLIAGLEQELQQVRQDFAEKQKTLEEYQQLKKILA</sequence>
<feature type="coiled-coil region" evidence="1">
    <location>
        <begin position="666"/>
        <end position="693"/>
    </location>
</feature>
<dbReference type="Proteomes" id="UP001162261">
    <property type="component" value="Unassembled WGS sequence"/>
</dbReference>
<dbReference type="InterPro" id="IPR045063">
    <property type="entry name" value="Dynamin_N"/>
</dbReference>
<proteinExistence type="predicted"/>
<gene>
    <name evidence="3" type="ORF">N5J46_15500</name>
</gene>
<protein>
    <submittedName>
        <fullName evidence="3">Dynamin family protein</fullName>
    </submittedName>
</protein>
<reference evidence="3" key="1">
    <citation type="submission" date="2022-09" db="EMBL/GenBank/DDBJ databases">
        <title>Intensive care unit water sources are persistently colonized with multi-drug resistant bacteria and are the site of extensive horizontal gene transfer of antibiotic resistance genes.</title>
        <authorList>
            <person name="Diorio-Toth L."/>
        </authorList>
    </citation>
    <scope>NUCLEOTIDE SEQUENCE</scope>
    <source>
        <strain evidence="3">GD03649</strain>
    </source>
</reference>
<dbReference type="RefSeq" id="WP_279693875.1">
    <property type="nucleotide sequence ID" value="NZ_JAOCCI010000032.1"/>
</dbReference>
<keyword evidence="1" id="KW-0175">Coiled coil</keyword>
<dbReference type="InterPro" id="IPR027417">
    <property type="entry name" value="P-loop_NTPase"/>
</dbReference>
<dbReference type="PANTHER" id="PTHR36681:SF3">
    <property type="entry name" value="NUCLEAR GTPASE, GERMINAL CENTER-ASSOCIATED, TANDEM DUPLICATE 3"/>
    <property type="match status" value="1"/>
</dbReference>
<comment type="caution">
    <text evidence="3">The sequence shown here is derived from an EMBL/GenBank/DDBJ whole genome shotgun (WGS) entry which is preliminary data.</text>
</comment>
<feature type="coiled-coil region" evidence="1">
    <location>
        <begin position="427"/>
        <end position="454"/>
    </location>
</feature>
<dbReference type="Gene3D" id="3.40.50.300">
    <property type="entry name" value="P-loop containing nucleotide triphosphate hydrolases"/>
    <property type="match status" value="1"/>
</dbReference>
<evidence type="ECO:0000259" key="2">
    <source>
        <dbReference type="Pfam" id="PF00350"/>
    </source>
</evidence>
<dbReference type="Pfam" id="PF00350">
    <property type="entry name" value="Dynamin_N"/>
    <property type="match status" value="1"/>
</dbReference>
<organism evidence="3 4">
    <name type="scientific">Acinetobacter johnsonii</name>
    <dbReference type="NCBI Taxonomy" id="40214"/>
    <lineage>
        <taxon>Bacteria</taxon>
        <taxon>Pseudomonadati</taxon>
        <taxon>Pseudomonadota</taxon>
        <taxon>Gammaproteobacteria</taxon>
        <taxon>Moraxellales</taxon>
        <taxon>Moraxellaceae</taxon>
        <taxon>Acinetobacter</taxon>
    </lineage>
</organism>
<evidence type="ECO:0000313" key="4">
    <source>
        <dbReference type="Proteomes" id="UP001162261"/>
    </source>
</evidence>
<evidence type="ECO:0000256" key="1">
    <source>
        <dbReference type="SAM" id="Coils"/>
    </source>
</evidence>
<dbReference type="PANTHER" id="PTHR36681">
    <property type="entry name" value="NUCLEAR GTPASE, GERMINAL CENTER-ASSOCIATED, TANDEM DUPLICATE 3"/>
    <property type="match status" value="1"/>
</dbReference>
<dbReference type="AlphaFoldDB" id="A0AA43BJ16"/>